<dbReference type="SMART" id="SM00109">
    <property type="entry name" value="C1"/>
    <property type="match status" value="1"/>
</dbReference>
<keyword evidence="3" id="KW-0863">Zinc-finger</keyword>
<dbReference type="GO" id="GO:0016020">
    <property type="term" value="C:membrane"/>
    <property type="evidence" value="ECO:0007669"/>
    <property type="project" value="TreeGrafter"/>
</dbReference>
<dbReference type="GO" id="GO:0005829">
    <property type="term" value="C:cytosol"/>
    <property type="evidence" value="ECO:0007669"/>
    <property type="project" value="UniProtKB-ARBA"/>
</dbReference>
<dbReference type="Pfam" id="PF22699">
    <property type="entry name" value="GMIP-like_FCH"/>
    <property type="match status" value="1"/>
</dbReference>
<dbReference type="PROSITE" id="PS00479">
    <property type="entry name" value="ZF_DAG_PE_1"/>
    <property type="match status" value="1"/>
</dbReference>
<feature type="domain" description="Rho-GAP" evidence="9">
    <location>
        <begin position="595"/>
        <end position="812"/>
    </location>
</feature>
<keyword evidence="5 6" id="KW-0175">Coiled coil</keyword>
<feature type="coiled-coil region" evidence="6">
    <location>
        <begin position="232"/>
        <end position="266"/>
    </location>
</feature>
<dbReference type="GO" id="GO:0007165">
    <property type="term" value="P:signal transduction"/>
    <property type="evidence" value="ECO:0007669"/>
    <property type="project" value="InterPro"/>
</dbReference>
<dbReference type="FunFam" id="1.10.555.10:FF:000016">
    <property type="entry name" value="Rho GTPase activating protein 29"/>
    <property type="match status" value="1"/>
</dbReference>
<evidence type="ECO:0000256" key="7">
    <source>
        <dbReference type="SAM" id="MobiDB-lite"/>
    </source>
</evidence>
<dbReference type="Gene3D" id="1.10.555.10">
    <property type="entry name" value="Rho GTPase activation protein"/>
    <property type="match status" value="1"/>
</dbReference>
<evidence type="ECO:0000256" key="2">
    <source>
        <dbReference type="ARBA" id="ARBA00022723"/>
    </source>
</evidence>
<keyword evidence="11" id="KW-1185">Reference proteome</keyword>
<feature type="domain" description="Phorbol-ester/DAG-type" evidence="8">
    <location>
        <begin position="536"/>
        <end position="581"/>
    </location>
</feature>
<evidence type="ECO:0000256" key="4">
    <source>
        <dbReference type="ARBA" id="ARBA00022833"/>
    </source>
</evidence>
<dbReference type="AlphaFoldDB" id="A0A7L0B748"/>
<dbReference type="PANTHER" id="PTHR15228">
    <property type="entry name" value="SPERMATHECAL PHYSIOLOGY VARIANT"/>
    <property type="match status" value="1"/>
</dbReference>
<organism evidence="10 11">
    <name type="scientific">Ciconia maguari</name>
    <dbReference type="NCBI Taxonomy" id="52777"/>
    <lineage>
        <taxon>Eukaryota</taxon>
        <taxon>Metazoa</taxon>
        <taxon>Chordata</taxon>
        <taxon>Craniata</taxon>
        <taxon>Vertebrata</taxon>
        <taxon>Euteleostomi</taxon>
        <taxon>Archelosauria</taxon>
        <taxon>Archosauria</taxon>
        <taxon>Dinosauria</taxon>
        <taxon>Saurischia</taxon>
        <taxon>Theropoda</taxon>
        <taxon>Coelurosauria</taxon>
        <taxon>Aves</taxon>
        <taxon>Neognathae</taxon>
        <taxon>Neoaves</taxon>
        <taxon>Aequornithes</taxon>
        <taxon>Ciconiiformes</taxon>
        <taxon>Ciconiidae</taxon>
        <taxon>Ciconia</taxon>
    </lineage>
</organism>
<dbReference type="Pfam" id="PF24235">
    <property type="entry name" value="RHG29_45_N"/>
    <property type="match status" value="1"/>
</dbReference>
<keyword evidence="1" id="KW-0343">GTPase activation</keyword>
<dbReference type="InterPro" id="IPR051025">
    <property type="entry name" value="RhoGAP"/>
</dbReference>
<evidence type="ECO:0000313" key="11">
    <source>
        <dbReference type="Proteomes" id="UP000537039"/>
    </source>
</evidence>
<proteinExistence type="predicted"/>
<evidence type="ECO:0000259" key="9">
    <source>
        <dbReference type="PROSITE" id="PS50238"/>
    </source>
</evidence>
<dbReference type="InterPro" id="IPR008936">
    <property type="entry name" value="Rho_GTPase_activation_prot"/>
</dbReference>
<feature type="compositionally biased region" description="Polar residues" evidence="7">
    <location>
        <begin position="282"/>
        <end position="291"/>
    </location>
</feature>
<dbReference type="Pfam" id="PF00620">
    <property type="entry name" value="RhoGAP"/>
    <property type="match status" value="1"/>
</dbReference>
<feature type="compositionally biased region" description="Polar residues" evidence="7">
    <location>
        <begin position="484"/>
        <end position="494"/>
    </location>
</feature>
<dbReference type="PROSITE" id="PS50238">
    <property type="entry name" value="RHOGAP"/>
    <property type="match status" value="1"/>
</dbReference>
<evidence type="ECO:0000256" key="3">
    <source>
        <dbReference type="ARBA" id="ARBA00022771"/>
    </source>
</evidence>
<dbReference type="SMART" id="SM00324">
    <property type="entry name" value="RhoGAP"/>
    <property type="match status" value="1"/>
</dbReference>
<dbReference type="InterPro" id="IPR054713">
    <property type="entry name" value="GMIP/FCHO2-like_FCH"/>
</dbReference>
<gene>
    <name evidence="10" type="primary">Arhgap45</name>
    <name evidence="10" type="ORF">CICMAG_R02288</name>
</gene>
<feature type="compositionally biased region" description="Polar residues" evidence="7">
    <location>
        <begin position="403"/>
        <end position="417"/>
    </location>
</feature>
<keyword evidence="2" id="KW-0479">Metal-binding</keyword>
<evidence type="ECO:0000256" key="6">
    <source>
        <dbReference type="SAM" id="Coils"/>
    </source>
</evidence>
<sequence length="813" mass="91128">DPKEPQRPLAHECLGETLRILRQVINKYPLLNTLETLTAAGTLISKVKGFHYESNNETDKREFEKAVETIAVSFSSTVSEFLMGEVDSSTILSIPPSDQNQTMESLYGGIPGPGGDGMPSGMESYDAGKQADTGCRVWGARCRHRYGELCTESSRSLRGGARRSWGFPGLLGLSVTRFLVSQTNMPFLSIYLLALEQDMEHGTSVLQAANTLQHQTFLQPLTVRRLEHEKRRKEIKEQWHRAQRKLQEAEVNLRKAKQIYMQRSEEHDKAKYMAVKAEEEQQNTTSSITTKTLDKKRRLEEEAKNKLPADPRTRRRNAWRNGVQVRRAVLLVLLTYALFPSLALPTLRQKRRWPRIGPVLPMQIPRSRSWRIPRFSSVLPSHPLGCSLFSFFLPTRSPFTRTRKGSFNANDFSTNAGSDGAGLPKDGTVSEGGAGAKEQQSRAAAAERRGGRGHQVHKSWPTSTTEADSSLDSNAGEFSHKLQRLSSNGTMSSSEELEEKDENASPFEQSINGITPEMTAPTGPFRNVGLSKAAQTHRLRKLRAPSKCRECNSYVYFQGAECEECYLACHKKCLETLAIQCGHKKLQGKLQLFGQDFTKASQSSSDGIPFIIKKCISEIEKRALKTKGIYRVNGVKTRVEKLCQAFENGKELVELSQASPHDISNVLKLYLRQLPEPIMPFRMYNELMGLAKESLQGGEAKSKSGKGGPELVDKGADTDKVVVNLVLKLKELLKELPWENMATLQYLLQHLRRIVEVEQDNKMTSSNLGIVFGPTLMRPRPTDATISLSSLVDYPHQARIIEALIIFYSTIFE</sequence>
<evidence type="ECO:0000259" key="8">
    <source>
        <dbReference type="PROSITE" id="PS50081"/>
    </source>
</evidence>
<dbReference type="SUPFAM" id="SSF57889">
    <property type="entry name" value="Cysteine-rich domain"/>
    <property type="match status" value="1"/>
</dbReference>
<dbReference type="InterPro" id="IPR027267">
    <property type="entry name" value="AH/BAR_dom_sf"/>
</dbReference>
<feature type="non-terminal residue" evidence="10">
    <location>
        <position position="813"/>
    </location>
</feature>
<dbReference type="PROSITE" id="PS50081">
    <property type="entry name" value="ZF_DAG_PE_2"/>
    <property type="match status" value="1"/>
</dbReference>
<dbReference type="GO" id="GO:0008270">
    <property type="term" value="F:zinc ion binding"/>
    <property type="evidence" value="ECO:0007669"/>
    <property type="project" value="UniProtKB-KW"/>
</dbReference>
<feature type="region of interest" description="Disordered" evidence="7">
    <location>
        <begin position="276"/>
        <end position="315"/>
    </location>
</feature>
<protein>
    <submittedName>
        <fullName evidence="10">HMHA1 protein</fullName>
    </submittedName>
</protein>
<dbReference type="GO" id="GO:0051056">
    <property type="term" value="P:regulation of small GTPase mediated signal transduction"/>
    <property type="evidence" value="ECO:0007669"/>
    <property type="project" value="UniProtKB-ARBA"/>
</dbReference>
<dbReference type="Proteomes" id="UP000537039">
    <property type="component" value="Unassembled WGS sequence"/>
</dbReference>
<dbReference type="CDD" id="cd20816">
    <property type="entry name" value="C1_GMIP-like"/>
    <property type="match status" value="1"/>
</dbReference>
<dbReference type="PANTHER" id="PTHR15228:SF18">
    <property type="entry name" value="RHO GTPASE-ACTIVATING PROTEIN 45"/>
    <property type="match status" value="1"/>
</dbReference>
<dbReference type="InterPro" id="IPR046349">
    <property type="entry name" value="C1-like_sf"/>
</dbReference>
<dbReference type="EMBL" id="VXAE01016023">
    <property type="protein sequence ID" value="NXJ42196.1"/>
    <property type="molecule type" value="Genomic_DNA"/>
</dbReference>
<dbReference type="Pfam" id="PF00130">
    <property type="entry name" value="C1_1"/>
    <property type="match status" value="1"/>
</dbReference>
<dbReference type="InterPro" id="IPR000198">
    <property type="entry name" value="RhoGAP_dom"/>
</dbReference>
<dbReference type="GO" id="GO:0005096">
    <property type="term" value="F:GTPase activator activity"/>
    <property type="evidence" value="ECO:0007669"/>
    <property type="project" value="UniProtKB-KW"/>
</dbReference>
<evidence type="ECO:0000256" key="5">
    <source>
        <dbReference type="ARBA" id="ARBA00023054"/>
    </source>
</evidence>
<feature type="region of interest" description="Disordered" evidence="7">
    <location>
        <begin position="403"/>
        <end position="528"/>
    </location>
</feature>
<dbReference type="InterPro" id="IPR002219">
    <property type="entry name" value="PKC_DAG/PE"/>
</dbReference>
<feature type="compositionally biased region" description="Polar residues" evidence="7">
    <location>
        <begin position="460"/>
        <end position="473"/>
    </location>
</feature>
<dbReference type="InterPro" id="IPR057028">
    <property type="entry name" value="RHG29_45_N"/>
</dbReference>
<comment type="caution">
    <text evidence="10">The sequence shown here is derived from an EMBL/GenBank/DDBJ whole genome shotgun (WGS) entry which is preliminary data.</text>
</comment>
<reference evidence="10 11" key="1">
    <citation type="submission" date="2019-09" db="EMBL/GenBank/DDBJ databases">
        <title>Bird 10,000 Genomes (B10K) Project - Family phase.</title>
        <authorList>
            <person name="Zhang G."/>
        </authorList>
    </citation>
    <scope>NUCLEOTIDE SEQUENCE [LARGE SCALE GENOMIC DNA]</scope>
    <source>
        <strain evidence="10">B10K-DU-001-47</strain>
        <tissue evidence="10">Muscle</tissue>
    </source>
</reference>
<name>A0A7L0B748_9AVES</name>
<dbReference type="Gene3D" id="1.20.1270.60">
    <property type="entry name" value="Arfaptin homology (AH) domain/BAR domain"/>
    <property type="match status" value="1"/>
</dbReference>
<feature type="compositionally biased region" description="Basic and acidic residues" evidence="7">
    <location>
        <begin position="297"/>
        <end position="312"/>
    </location>
</feature>
<feature type="non-terminal residue" evidence="10">
    <location>
        <position position="1"/>
    </location>
</feature>
<dbReference type="SUPFAM" id="SSF48350">
    <property type="entry name" value="GTPase activation domain, GAP"/>
    <property type="match status" value="1"/>
</dbReference>
<keyword evidence="4" id="KW-0862">Zinc</keyword>
<evidence type="ECO:0000313" key="10">
    <source>
        <dbReference type="EMBL" id="NXJ42196.1"/>
    </source>
</evidence>
<accession>A0A7L0B748</accession>
<evidence type="ECO:0000256" key="1">
    <source>
        <dbReference type="ARBA" id="ARBA00022468"/>
    </source>
</evidence>
<dbReference type="SUPFAM" id="SSF103657">
    <property type="entry name" value="BAR/IMD domain-like"/>
    <property type="match status" value="1"/>
</dbReference>